<evidence type="ECO:0000256" key="5">
    <source>
        <dbReference type="ARBA" id="ARBA00070406"/>
    </source>
</evidence>
<dbReference type="GO" id="GO:0003700">
    <property type="term" value="F:DNA-binding transcription factor activity"/>
    <property type="evidence" value="ECO:0007669"/>
    <property type="project" value="TreeGrafter"/>
</dbReference>
<dbReference type="InterPro" id="IPR036390">
    <property type="entry name" value="WH_DNA-bd_sf"/>
</dbReference>
<feature type="domain" description="IclR-ED" evidence="7">
    <location>
        <begin position="69"/>
        <end position="252"/>
    </location>
</feature>
<proteinExistence type="predicted"/>
<dbReference type="PANTHER" id="PTHR30136">
    <property type="entry name" value="HELIX-TURN-HELIX TRANSCRIPTIONAL REGULATOR, ICLR FAMILY"/>
    <property type="match status" value="1"/>
</dbReference>
<dbReference type="PROSITE" id="PS51077">
    <property type="entry name" value="HTH_ICLR"/>
    <property type="match status" value="1"/>
</dbReference>
<evidence type="ECO:0000256" key="1">
    <source>
        <dbReference type="ARBA" id="ARBA00023015"/>
    </source>
</evidence>
<keyword evidence="1" id="KW-0805">Transcription regulation</keyword>
<dbReference type="InterPro" id="IPR050707">
    <property type="entry name" value="HTH_MetabolicPath_Reg"/>
</dbReference>
<evidence type="ECO:0000313" key="8">
    <source>
        <dbReference type="EMBL" id="NEX78494.1"/>
    </source>
</evidence>
<dbReference type="AlphaFoldDB" id="A0A6B3TNF9"/>
<dbReference type="InterPro" id="IPR029016">
    <property type="entry name" value="GAF-like_dom_sf"/>
</dbReference>
<dbReference type="SUPFAM" id="SSF55781">
    <property type="entry name" value="GAF domain-like"/>
    <property type="match status" value="1"/>
</dbReference>
<keyword evidence="9" id="KW-1185">Reference proteome</keyword>
<evidence type="ECO:0000313" key="9">
    <source>
        <dbReference type="Proteomes" id="UP000481621"/>
    </source>
</evidence>
<feature type="domain" description="HTH iclR-type" evidence="6">
    <location>
        <begin position="6"/>
        <end position="68"/>
    </location>
</feature>
<organism evidence="8 9">
    <name type="scientific">Neobacillus thermocopriae</name>
    <dbReference type="NCBI Taxonomy" id="1215031"/>
    <lineage>
        <taxon>Bacteria</taxon>
        <taxon>Bacillati</taxon>
        <taxon>Bacillota</taxon>
        <taxon>Bacilli</taxon>
        <taxon>Bacillales</taxon>
        <taxon>Bacillaceae</taxon>
        <taxon>Neobacillus</taxon>
    </lineage>
</organism>
<evidence type="ECO:0000256" key="2">
    <source>
        <dbReference type="ARBA" id="ARBA00023125"/>
    </source>
</evidence>
<accession>A0A6B3TNF9</accession>
<dbReference type="PROSITE" id="PS51078">
    <property type="entry name" value="ICLR_ED"/>
    <property type="match status" value="1"/>
</dbReference>
<dbReference type="EMBL" id="JAAIUV010000007">
    <property type="protein sequence ID" value="NEX78494.1"/>
    <property type="molecule type" value="Genomic_DNA"/>
</dbReference>
<dbReference type="Pfam" id="PF01614">
    <property type="entry name" value="IclR_C"/>
    <property type="match status" value="1"/>
</dbReference>
<dbReference type="InterPro" id="IPR036388">
    <property type="entry name" value="WH-like_DNA-bd_sf"/>
</dbReference>
<evidence type="ECO:0000256" key="4">
    <source>
        <dbReference type="ARBA" id="ARBA00058938"/>
    </source>
</evidence>
<evidence type="ECO:0000259" key="7">
    <source>
        <dbReference type="PROSITE" id="PS51078"/>
    </source>
</evidence>
<dbReference type="RefSeq" id="WP_163251023.1">
    <property type="nucleotide sequence ID" value="NZ_JAAIUV010000007.1"/>
</dbReference>
<sequence>MTERLIQSIERAADVLELFLTSSEELSLKEMSDRLGLSKSTVHGIIKTLEYRGYLKQNPNNLKYKLGLKLFELGNKVSDQFDLSKLARPIIKELVDDLKETVHLVVFERGEVIYVEKMEGPQAIRIYSQVGKKAPIHCTGVGKSILAFQDEEEMERLLSNTELKPYTEFTMTDKEEIKKHLQTIREQGYATDDEEIELGLKCVAAPIFDHHGKAIAAISCAAPKFRMGDERQTEIIRRIKEAAAMISRNMGYQQKPAHV</sequence>
<evidence type="ECO:0000259" key="6">
    <source>
        <dbReference type="PROSITE" id="PS51077"/>
    </source>
</evidence>
<gene>
    <name evidence="8" type="ORF">G4Z05_06240</name>
</gene>
<evidence type="ECO:0000256" key="3">
    <source>
        <dbReference type="ARBA" id="ARBA00023163"/>
    </source>
</evidence>
<dbReference type="Gene3D" id="3.30.450.40">
    <property type="match status" value="1"/>
</dbReference>
<dbReference type="FunFam" id="1.10.10.10:FF:000056">
    <property type="entry name" value="IclR family transcriptional regulator"/>
    <property type="match status" value="1"/>
</dbReference>
<dbReference type="PANTHER" id="PTHR30136:SF24">
    <property type="entry name" value="HTH-TYPE TRANSCRIPTIONAL REPRESSOR ALLR"/>
    <property type="match status" value="1"/>
</dbReference>
<dbReference type="Proteomes" id="UP000481621">
    <property type="component" value="Unassembled WGS sequence"/>
</dbReference>
<dbReference type="SUPFAM" id="SSF46785">
    <property type="entry name" value="Winged helix' DNA-binding domain"/>
    <property type="match status" value="1"/>
</dbReference>
<protein>
    <recommendedName>
        <fullName evidence="5">Glycerol operon regulatory protein</fullName>
    </recommendedName>
</protein>
<dbReference type="GO" id="GO:0003677">
    <property type="term" value="F:DNA binding"/>
    <property type="evidence" value="ECO:0007669"/>
    <property type="project" value="UniProtKB-KW"/>
</dbReference>
<keyword evidence="2" id="KW-0238">DNA-binding</keyword>
<comment type="caution">
    <text evidence="8">The sequence shown here is derived from an EMBL/GenBank/DDBJ whole genome shotgun (WGS) entry which is preliminary data.</text>
</comment>
<dbReference type="Gene3D" id="1.10.10.10">
    <property type="entry name" value="Winged helix-like DNA-binding domain superfamily/Winged helix DNA-binding domain"/>
    <property type="match status" value="1"/>
</dbReference>
<reference evidence="8" key="1">
    <citation type="submission" date="2020-02" db="EMBL/GenBank/DDBJ databases">
        <title>Bacillus sedimentmangrovi sp. nov., isolated from sediment of the mangrove ecosystem.</title>
        <authorList>
            <person name="Liu G."/>
        </authorList>
    </citation>
    <scope>NUCLEOTIDE SEQUENCE [LARGE SCALE GENOMIC DNA]</scope>
    <source>
        <strain evidence="8">SgZ-7</strain>
    </source>
</reference>
<dbReference type="Pfam" id="PF09339">
    <property type="entry name" value="HTH_IclR"/>
    <property type="match status" value="1"/>
</dbReference>
<dbReference type="GO" id="GO:0045892">
    <property type="term" value="P:negative regulation of DNA-templated transcription"/>
    <property type="evidence" value="ECO:0007669"/>
    <property type="project" value="TreeGrafter"/>
</dbReference>
<keyword evidence="3" id="KW-0804">Transcription</keyword>
<dbReference type="InterPro" id="IPR005471">
    <property type="entry name" value="Tscrpt_reg_IclR_N"/>
</dbReference>
<dbReference type="InterPro" id="IPR014757">
    <property type="entry name" value="Tscrpt_reg_IclR_C"/>
</dbReference>
<dbReference type="SMART" id="SM00346">
    <property type="entry name" value="HTH_ICLR"/>
    <property type="match status" value="1"/>
</dbReference>
<comment type="function">
    <text evidence="4">May be an activator protein for the gylABX operon.</text>
</comment>
<name>A0A6B3TNF9_9BACI</name>